<accession>A0A5B8R3H7</accession>
<evidence type="ECO:0008006" key="2">
    <source>
        <dbReference type="Google" id="ProtNLM"/>
    </source>
</evidence>
<sequence length="281" mass="30750">MEQSFEDLDVGKLLEAHRDQQDMSNYSRVPKPIKVIPYTVQELLRGNPNSVFPAANLQVNGAVTNAIKVMFRQRNMKLSGVTQFGELDEDRLVDAYLGNPGAKNIRRDVAANLSVGVLLDASGSMGYPDDDTHRSCVATKAAMAMTQALEKQSGVLTSLSLFGEFYLELKGFAQKKTPSVLPYSDLGGTSTGAAMMEMGSKLILQSSQKKVMFVITDGQPDCPHEVVGSLDWLAQHGVVVLPVIIGQVDVRFTGFKDLKVACIDHVNELPKQLMQLLKQHI</sequence>
<evidence type="ECO:0000313" key="1">
    <source>
        <dbReference type="EMBL" id="QDZ92927.1"/>
    </source>
</evidence>
<dbReference type="EMBL" id="CP031775">
    <property type="protein sequence ID" value="QDZ92927.1"/>
    <property type="molecule type" value="Genomic_DNA"/>
</dbReference>
<dbReference type="InterPro" id="IPR036465">
    <property type="entry name" value="vWFA_dom_sf"/>
</dbReference>
<proteinExistence type="predicted"/>
<organism evidence="1">
    <name type="scientific">Shewanella decolorationis</name>
    <dbReference type="NCBI Taxonomy" id="256839"/>
    <lineage>
        <taxon>Bacteria</taxon>
        <taxon>Pseudomonadati</taxon>
        <taxon>Pseudomonadota</taxon>
        <taxon>Gammaproteobacteria</taxon>
        <taxon>Alteromonadales</taxon>
        <taxon>Shewanellaceae</taxon>
        <taxon>Shewanella</taxon>
    </lineage>
</organism>
<gene>
    <name evidence="1" type="ORF">D0436_22090</name>
</gene>
<name>A0A5B8R3H7_9GAMM</name>
<dbReference type="Gene3D" id="3.40.50.410">
    <property type="entry name" value="von Willebrand factor, type A domain"/>
    <property type="match status" value="1"/>
</dbReference>
<dbReference type="SUPFAM" id="SSF53300">
    <property type="entry name" value="vWA-like"/>
    <property type="match status" value="1"/>
</dbReference>
<reference evidence="1" key="1">
    <citation type="journal article" date="2019" name="Ecotoxicol. Environ. Saf.">
        <title>Microbial characterization of heavy metal resistant bacterial strains isolated from an electroplating wastewater treatment plant.</title>
        <authorList>
            <person name="Cai X."/>
            <person name="Zheng X."/>
            <person name="Zhang D."/>
            <person name="Iqbal W."/>
            <person name="Liu C."/>
            <person name="Yang B."/>
            <person name="Zhao X."/>
            <person name="Lu X."/>
            <person name="Mao Y."/>
        </authorList>
    </citation>
    <scope>NUCLEOTIDE SEQUENCE [LARGE SCALE GENOMIC DNA]</scope>
    <source>
        <strain evidence="1">Ni1-3</strain>
    </source>
</reference>
<dbReference type="AlphaFoldDB" id="A0A5B8R3H7"/>
<protein>
    <recommendedName>
        <fullName evidence="2">VWA domain-containing protein</fullName>
    </recommendedName>
</protein>